<dbReference type="PANTHER" id="PTHR22426">
    <property type="entry name" value="ARGININE_SERINE-RICH COILED-COIL PROTEIN 2"/>
    <property type="match status" value="1"/>
</dbReference>
<reference evidence="5" key="1">
    <citation type="submission" date="2016-04" db="UniProtKB">
        <authorList>
            <consortium name="WormBaseParasite"/>
        </authorList>
    </citation>
    <scope>IDENTIFICATION</scope>
</reference>
<evidence type="ECO:0000259" key="2">
    <source>
        <dbReference type="Pfam" id="PF15477"/>
    </source>
</evidence>
<dbReference type="PANTHER" id="PTHR22426:SF2">
    <property type="entry name" value="ARGININE_SERINE-RICH COILED-COIL PROTEIN 2"/>
    <property type="match status" value="1"/>
</dbReference>
<keyword evidence="4" id="KW-1185">Reference proteome</keyword>
<feature type="compositionally biased region" description="Basic and acidic residues" evidence="1">
    <location>
        <begin position="169"/>
        <end position="178"/>
    </location>
</feature>
<protein>
    <submittedName>
        <fullName evidence="5">SMAP domain-containing protein</fullName>
    </submittedName>
</protein>
<reference evidence="3 4" key="2">
    <citation type="submission" date="2018-10" db="EMBL/GenBank/DDBJ databases">
        <authorList>
            <consortium name="Pathogen Informatics"/>
        </authorList>
    </citation>
    <scope>NUCLEOTIDE SEQUENCE [LARGE SCALE GENOMIC DNA]</scope>
</reference>
<evidence type="ECO:0000313" key="4">
    <source>
        <dbReference type="Proteomes" id="UP000274131"/>
    </source>
</evidence>
<sequence>MKSSHHRSSSEESEPQKGDGKGSNEVQKRRFQEVRKSYSSEEASGPPRKSYKSERSGDKSNSESPEREKVRDGKSAGSSRDFDKDRAGELFGDREKKKEKTVRRDYEMDSRVDDRRSDNRNRYGDRSRERRSNDNWKFGRRDDRYSKSDARWRRNDRPGRDHDRRRRGNDRPDRRSRDSDEEANADRPAWATKAVIKRAEEIQQRKLLWGKHDEKKEDDDASNNSKSLTNSTWNSILAATSSDSKQLDKFKRLMGIKKSDELPTEPDVNQAQLEAERERQRALYKNLDQQYAIARSTTHLGRGQGLGFH</sequence>
<feature type="compositionally biased region" description="Basic and acidic residues" evidence="1">
    <location>
        <begin position="8"/>
        <end position="39"/>
    </location>
</feature>
<evidence type="ECO:0000256" key="1">
    <source>
        <dbReference type="SAM" id="MobiDB-lite"/>
    </source>
</evidence>
<dbReference type="InterPro" id="IPR028124">
    <property type="entry name" value="SMAP_dom"/>
</dbReference>
<evidence type="ECO:0000313" key="5">
    <source>
        <dbReference type="WBParaSite" id="EVEC_0000547401-mRNA-1"/>
    </source>
</evidence>
<dbReference type="STRING" id="51028.A0A0N4V5G2"/>
<dbReference type="Pfam" id="PF15477">
    <property type="entry name" value="SMAP"/>
    <property type="match status" value="1"/>
</dbReference>
<feature type="compositionally biased region" description="Polar residues" evidence="1">
    <location>
        <begin position="222"/>
        <end position="232"/>
    </location>
</feature>
<dbReference type="EMBL" id="UXUI01008049">
    <property type="protein sequence ID" value="VDD90334.1"/>
    <property type="molecule type" value="Genomic_DNA"/>
</dbReference>
<dbReference type="Proteomes" id="UP000274131">
    <property type="component" value="Unassembled WGS sequence"/>
</dbReference>
<feature type="region of interest" description="Disordered" evidence="1">
    <location>
        <begin position="1"/>
        <end position="232"/>
    </location>
</feature>
<feature type="domain" description="Small acidic protein-like" evidence="2">
    <location>
        <begin position="238"/>
        <end position="307"/>
    </location>
</feature>
<organism evidence="5">
    <name type="scientific">Enterobius vermicularis</name>
    <name type="common">Human pinworm</name>
    <dbReference type="NCBI Taxonomy" id="51028"/>
    <lineage>
        <taxon>Eukaryota</taxon>
        <taxon>Metazoa</taxon>
        <taxon>Ecdysozoa</taxon>
        <taxon>Nematoda</taxon>
        <taxon>Chromadorea</taxon>
        <taxon>Rhabditida</taxon>
        <taxon>Spirurina</taxon>
        <taxon>Oxyuridomorpha</taxon>
        <taxon>Oxyuroidea</taxon>
        <taxon>Oxyuridae</taxon>
        <taxon>Enterobius</taxon>
    </lineage>
</organism>
<accession>A0A0N4V5G2</accession>
<name>A0A0N4V5G2_ENTVE</name>
<dbReference type="OrthoDB" id="1928974at2759"/>
<dbReference type="AlphaFoldDB" id="A0A0N4V5G2"/>
<evidence type="ECO:0000313" key="3">
    <source>
        <dbReference type="EMBL" id="VDD90334.1"/>
    </source>
</evidence>
<feature type="compositionally biased region" description="Basic and acidic residues" evidence="1">
    <location>
        <begin position="51"/>
        <end position="162"/>
    </location>
</feature>
<feature type="compositionally biased region" description="Basic and acidic residues" evidence="1">
    <location>
        <begin position="197"/>
        <end position="215"/>
    </location>
</feature>
<dbReference type="WBParaSite" id="EVEC_0000547401-mRNA-1">
    <property type="protein sequence ID" value="EVEC_0000547401-mRNA-1"/>
    <property type="gene ID" value="EVEC_0000547401"/>
</dbReference>
<proteinExistence type="predicted"/>
<gene>
    <name evidence="3" type="ORF">EVEC_LOCUS5085</name>
</gene>